<dbReference type="AlphaFoldDB" id="A0A7Y9QWC8"/>
<keyword evidence="2" id="KW-0732">Signal</keyword>
<sequence>MNPARAAALVRLAGSMLLPASLAAVSLSAQAANIYTCINAKGQRITSDRPIVECIDRTQELRNTDGSVKQVVPPSMTAEERAAHEDRLRQEMAAGAVKRDAIRRDRNLLSRYPDEPRHQRARTAALEPLNTALQATERRLTELEHDHKRLQQEAEFYKGRDLPRELKIKFGQNQAALQAQQDAAQNHLAEIQRINASYDQELVRLRRLWAGAAPGSVSPPASSSATR</sequence>
<feature type="chain" id="PRO_5030812791" description="DUF4124 domain-containing protein" evidence="2">
    <location>
        <begin position="32"/>
        <end position="227"/>
    </location>
</feature>
<feature type="coiled-coil region" evidence="1">
    <location>
        <begin position="126"/>
        <end position="208"/>
    </location>
</feature>
<evidence type="ECO:0000256" key="2">
    <source>
        <dbReference type="SAM" id="SignalP"/>
    </source>
</evidence>
<gene>
    <name evidence="3" type="ORF">BDD16_001674</name>
</gene>
<feature type="signal peptide" evidence="2">
    <location>
        <begin position="1"/>
        <end position="31"/>
    </location>
</feature>
<evidence type="ECO:0008006" key="5">
    <source>
        <dbReference type="Google" id="ProtNLM"/>
    </source>
</evidence>
<dbReference type="RefSeq" id="WP_310732809.1">
    <property type="nucleotide sequence ID" value="NZ_JACCFH010000001.1"/>
</dbReference>
<evidence type="ECO:0000313" key="4">
    <source>
        <dbReference type="Proteomes" id="UP000518288"/>
    </source>
</evidence>
<comment type="caution">
    <text evidence="3">The sequence shown here is derived from an EMBL/GenBank/DDBJ whole genome shotgun (WGS) entry which is preliminary data.</text>
</comment>
<evidence type="ECO:0000256" key="1">
    <source>
        <dbReference type="SAM" id="Coils"/>
    </source>
</evidence>
<protein>
    <recommendedName>
        <fullName evidence="5">DUF4124 domain-containing protein</fullName>
    </recommendedName>
</protein>
<dbReference type="EMBL" id="JACCFH010000001">
    <property type="protein sequence ID" value="NYG32688.1"/>
    <property type="molecule type" value="Genomic_DNA"/>
</dbReference>
<keyword evidence="4" id="KW-1185">Reference proteome</keyword>
<name>A0A7Y9QWC8_9BURK</name>
<reference evidence="3 4" key="1">
    <citation type="submission" date="2020-07" db="EMBL/GenBank/DDBJ databases">
        <title>Genomic Encyclopedia of Archaeal and Bacterial Type Strains, Phase II (KMG-II): from individual species to whole genera.</title>
        <authorList>
            <person name="Goeker M."/>
        </authorList>
    </citation>
    <scope>NUCLEOTIDE SEQUENCE [LARGE SCALE GENOMIC DNA]</scope>
    <source>
        <strain evidence="3 4">DSM 21226</strain>
    </source>
</reference>
<evidence type="ECO:0000313" key="3">
    <source>
        <dbReference type="EMBL" id="NYG32688.1"/>
    </source>
</evidence>
<keyword evidence="1" id="KW-0175">Coiled coil</keyword>
<organism evidence="3 4">
    <name type="scientific">Sphaerotilus montanus</name>
    <dbReference type="NCBI Taxonomy" id="522889"/>
    <lineage>
        <taxon>Bacteria</taxon>
        <taxon>Pseudomonadati</taxon>
        <taxon>Pseudomonadota</taxon>
        <taxon>Betaproteobacteria</taxon>
        <taxon>Burkholderiales</taxon>
        <taxon>Sphaerotilaceae</taxon>
        <taxon>Sphaerotilus</taxon>
    </lineage>
</organism>
<proteinExistence type="predicted"/>
<accession>A0A7Y9QWC8</accession>
<dbReference type="Proteomes" id="UP000518288">
    <property type="component" value="Unassembled WGS sequence"/>
</dbReference>